<comment type="similarity">
    <text evidence="2 10">Belongs to the eIF-2-alpha family.</text>
</comment>
<evidence type="ECO:0000256" key="9">
    <source>
        <dbReference type="ARBA" id="ARBA00033333"/>
    </source>
</evidence>
<dbReference type="PANTHER" id="PTHR10602:SF0">
    <property type="entry name" value="EUKARYOTIC TRANSLATION INITIATION FACTOR 2 SUBUNIT 1"/>
    <property type="match status" value="1"/>
</dbReference>
<dbReference type="SMART" id="SM00316">
    <property type="entry name" value="S1"/>
    <property type="match status" value="1"/>
</dbReference>
<dbReference type="Gene3D" id="2.40.50.140">
    <property type="entry name" value="Nucleic acid-binding proteins"/>
    <property type="match status" value="1"/>
</dbReference>
<comment type="subunit">
    <text evidence="3 10">Heterotrimer composed of an alpha, a beta and a gamma chain.</text>
</comment>
<dbReference type="KEGG" id="acj:ACAM_0314"/>
<evidence type="ECO:0000256" key="10">
    <source>
        <dbReference type="HAMAP-Rule" id="MF_00231"/>
    </source>
</evidence>
<dbReference type="PROSITE" id="PS50126">
    <property type="entry name" value="S1"/>
    <property type="match status" value="1"/>
</dbReference>
<dbReference type="GO" id="GO:0043022">
    <property type="term" value="F:ribosome binding"/>
    <property type="evidence" value="ECO:0007669"/>
    <property type="project" value="TreeGrafter"/>
</dbReference>
<evidence type="ECO:0000256" key="2">
    <source>
        <dbReference type="ARBA" id="ARBA00007223"/>
    </source>
</evidence>
<dbReference type="GeneID" id="17109817"/>
<dbReference type="STRING" id="1198449.ACAM_0314"/>
<evidence type="ECO:0000256" key="3">
    <source>
        <dbReference type="ARBA" id="ARBA00011243"/>
    </source>
</evidence>
<protein>
    <recommendedName>
        <fullName evidence="4 10">Translation initiation factor 2 subunit alpha</fullName>
    </recommendedName>
    <alternativeName>
        <fullName evidence="8 10">aIF2-alpha</fullName>
    </alternativeName>
    <alternativeName>
        <fullName evidence="9 10">eIF-2-alpha</fullName>
    </alternativeName>
</protein>
<feature type="domain" description="S1 motif" evidence="11">
    <location>
        <begin position="22"/>
        <end position="93"/>
    </location>
</feature>
<evidence type="ECO:0000313" key="13">
    <source>
        <dbReference type="Proteomes" id="UP000016887"/>
    </source>
</evidence>
<accession>U3TCT8</accession>
<reference evidence="12 13" key="1">
    <citation type="journal article" date="2013" name="Appl. Environ. Microbiol.">
        <title>Variation of the Virus-Related Elements within Syntenic Genomes of the Hyperthermophilic Archaeon Aeropyrum.</title>
        <authorList>
            <person name="Daifuku T."/>
            <person name="Yoshida T."/>
            <person name="Kitamura T."/>
            <person name="Kawaichi S."/>
            <person name="Inoue T."/>
            <person name="Nomura K."/>
            <person name="Yoshida Y."/>
            <person name="Kuno S."/>
            <person name="Sako Y."/>
        </authorList>
    </citation>
    <scope>NUCLEOTIDE SEQUENCE [LARGE SCALE GENOMIC DNA]</scope>
    <source>
        <strain evidence="12 13">SY1</strain>
    </source>
</reference>
<comment type="function">
    <text evidence="1 10">eIF-2 functions in the early steps of protein synthesis by forming a ternary complex with GTP and initiator tRNA.</text>
</comment>
<dbReference type="InterPro" id="IPR003029">
    <property type="entry name" value="S1_domain"/>
</dbReference>
<proteinExistence type="inferred from homology"/>
<dbReference type="InterPro" id="IPR024055">
    <property type="entry name" value="TIF2_asu_C"/>
</dbReference>
<dbReference type="InterPro" id="IPR044126">
    <property type="entry name" value="S1_IF2_alpha"/>
</dbReference>
<dbReference type="InterPro" id="IPR012340">
    <property type="entry name" value="NA-bd_OB-fold"/>
</dbReference>
<dbReference type="PATRIC" id="fig|1198449.6.peg.320"/>
<evidence type="ECO:0000256" key="4">
    <source>
        <dbReference type="ARBA" id="ARBA00013678"/>
    </source>
</evidence>
<dbReference type="SUPFAM" id="SSF110993">
    <property type="entry name" value="eIF-2-alpha, C-terminal domain"/>
    <property type="match status" value="1"/>
</dbReference>
<dbReference type="GO" id="GO:0003723">
    <property type="term" value="F:RNA binding"/>
    <property type="evidence" value="ECO:0007669"/>
    <property type="project" value="UniProtKB-UniRule"/>
</dbReference>
<dbReference type="EMBL" id="AP012489">
    <property type="protein sequence ID" value="BAN89783.1"/>
    <property type="molecule type" value="Genomic_DNA"/>
</dbReference>
<dbReference type="SUPFAM" id="SSF116742">
    <property type="entry name" value="eIF2alpha middle domain-like"/>
    <property type="match status" value="1"/>
</dbReference>
<evidence type="ECO:0000256" key="8">
    <source>
        <dbReference type="ARBA" id="ARBA00030860"/>
    </source>
</evidence>
<keyword evidence="7 10" id="KW-0648">Protein biosynthesis</keyword>
<dbReference type="Proteomes" id="UP000016887">
    <property type="component" value="Chromosome"/>
</dbReference>
<dbReference type="eggNOG" id="arCOG04107">
    <property type="taxonomic scope" value="Archaea"/>
</dbReference>
<dbReference type="AlphaFoldDB" id="U3TCT8"/>
<evidence type="ECO:0000259" key="11">
    <source>
        <dbReference type="PROSITE" id="PS50126"/>
    </source>
</evidence>
<evidence type="ECO:0000256" key="1">
    <source>
        <dbReference type="ARBA" id="ARBA00003323"/>
    </source>
</evidence>
<dbReference type="Pfam" id="PF00575">
    <property type="entry name" value="S1"/>
    <property type="match status" value="1"/>
</dbReference>
<dbReference type="CDD" id="cd04452">
    <property type="entry name" value="S1_IF2_alpha"/>
    <property type="match status" value="1"/>
</dbReference>
<dbReference type="GO" id="GO:0003743">
    <property type="term" value="F:translation initiation factor activity"/>
    <property type="evidence" value="ECO:0007669"/>
    <property type="project" value="UniProtKB-UniRule"/>
</dbReference>
<name>U3TCT8_9CREN</name>
<dbReference type="Gene3D" id="1.10.150.190">
    <property type="entry name" value="Translation initiation factor 2, subunit 1, domain 2"/>
    <property type="match status" value="1"/>
</dbReference>
<keyword evidence="6 10" id="KW-0694">RNA-binding</keyword>
<evidence type="ECO:0000256" key="5">
    <source>
        <dbReference type="ARBA" id="ARBA00022540"/>
    </source>
</evidence>
<dbReference type="InterPro" id="IPR011488">
    <property type="entry name" value="TIF_2_asu"/>
</dbReference>
<dbReference type="InterPro" id="IPR022964">
    <property type="entry name" value="TIF2_asu_arc"/>
</dbReference>
<gene>
    <name evidence="12" type="primary">aif2a</name>
    <name evidence="10" type="synonym">eif2a</name>
    <name evidence="12" type="ORF">ACAM_0314</name>
</gene>
<dbReference type="Gene3D" id="3.30.70.1130">
    <property type="entry name" value="EIF_2_alpha"/>
    <property type="match status" value="1"/>
</dbReference>
<dbReference type="SUPFAM" id="SSF50249">
    <property type="entry name" value="Nucleic acid-binding proteins"/>
    <property type="match status" value="1"/>
</dbReference>
<evidence type="ECO:0000313" key="12">
    <source>
        <dbReference type="EMBL" id="BAN89783.1"/>
    </source>
</evidence>
<organism evidence="12 13">
    <name type="scientific">Aeropyrum camini SY1 = JCM 12091</name>
    <dbReference type="NCBI Taxonomy" id="1198449"/>
    <lineage>
        <taxon>Archaea</taxon>
        <taxon>Thermoproteota</taxon>
        <taxon>Thermoprotei</taxon>
        <taxon>Desulfurococcales</taxon>
        <taxon>Desulfurococcaceae</taxon>
        <taxon>Aeropyrum</taxon>
    </lineage>
</organism>
<dbReference type="RefSeq" id="WP_022541061.1">
    <property type="nucleotide sequence ID" value="NC_022521.1"/>
</dbReference>
<dbReference type="Pfam" id="PF07541">
    <property type="entry name" value="EIF_2_alpha"/>
    <property type="match status" value="1"/>
</dbReference>
<evidence type="ECO:0000256" key="7">
    <source>
        <dbReference type="ARBA" id="ARBA00022917"/>
    </source>
</evidence>
<keyword evidence="13" id="KW-1185">Reference proteome</keyword>
<dbReference type="NCBIfam" id="NF003062">
    <property type="entry name" value="PRK03987.1-1"/>
    <property type="match status" value="1"/>
</dbReference>
<evidence type="ECO:0000256" key="6">
    <source>
        <dbReference type="ARBA" id="ARBA00022884"/>
    </source>
</evidence>
<dbReference type="PANTHER" id="PTHR10602">
    <property type="entry name" value="EUKARYOTIC TRANSLATION INITIATION FACTOR 2 SUBUNIT 1"/>
    <property type="match status" value="1"/>
</dbReference>
<dbReference type="HAMAP" id="MF_00231">
    <property type="entry name" value="eIF_2_alpha"/>
    <property type="match status" value="1"/>
</dbReference>
<sequence length="277" mass="31420">MSEGGAAEVKLLKPRKPLPDVGEIVVGTVQEVHDYGAYLILDEYGGVRAFLPWSEIASRAVRNIHAVLKPRQKVVVKVIRVYRNRGQVDVSLKRVMDSEKKRKMMFYKRYLKAATLVELIADKLGKSVDEAYREVLWRLEDTYGDPMKGLEAAVLQGREALEKAGVPEEWIEPLLEAAKTHVRVKTVKITFYLTLRSMAGDGVERVRKVLEAAKSEIESFKDSKVVARIYAVGAPKYRVELQGYNYKTLEKALERMVEAARKTASKLGVEFSFERED</sequence>
<dbReference type="InterPro" id="IPR024054">
    <property type="entry name" value="TIF2_asu_middle_sf"/>
</dbReference>
<keyword evidence="5 10" id="KW-0396">Initiation factor</keyword>